<dbReference type="InterPro" id="IPR051694">
    <property type="entry name" value="Immunoregulatory_rcpt-like"/>
</dbReference>
<dbReference type="PANTHER" id="PTHR15549:SF26">
    <property type="entry name" value="AXIAL BUDDING PATTERN PROTEIN 2-RELATED"/>
    <property type="match status" value="1"/>
</dbReference>
<protein>
    <submittedName>
        <fullName evidence="6">Uncharacterized protein</fullName>
    </submittedName>
</protein>
<evidence type="ECO:0000256" key="4">
    <source>
        <dbReference type="ARBA" id="ARBA00023136"/>
    </source>
</evidence>
<keyword evidence="7" id="KW-1185">Reference proteome</keyword>
<sequence length="221" mass="24168">MSGTDTYYTTKTCPLDGILSTAQVFDGFDYLLVDAYLDTDCTTPYTQNAYLASGECEVSGGNTYVIATLFSNRSAKLQYFIDSVCSTSAYDASFITEDLLTSHTCYNSFKFYSSLSGSAPKSIGSTWTASSASSNSTTSGSGSSDSSDASVGLIAGIAVGCIFLLLIAIGCWCWCRRRNRNRNQEQQVLQDIHMRRLSLPQRSINSCLQVLQNTQQKRKQH</sequence>
<evidence type="ECO:0000313" key="7">
    <source>
        <dbReference type="Proteomes" id="UP001158986"/>
    </source>
</evidence>
<feature type="transmembrane region" description="Helical" evidence="5">
    <location>
        <begin position="151"/>
        <end position="175"/>
    </location>
</feature>
<keyword evidence="2 5" id="KW-0812">Transmembrane</keyword>
<evidence type="ECO:0000256" key="3">
    <source>
        <dbReference type="ARBA" id="ARBA00022989"/>
    </source>
</evidence>
<evidence type="ECO:0000256" key="2">
    <source>
        <dbReference type="ARBA" id="ARBA00022692"/>
    </source>
</evidence>
<keyword evidence="4 5" id="KW-0472">Membrane</keyword>
<keyword evidence="3 5" id="KW-1133">Transmembrane helix</keyword>
<comment type="caution">
    <text evidence="6">The sequence shown here is derived from an EMBL/GenBank/DDBJ whole genome shotgun (WGS) entry which is preliminary data.</text>
</comment>
<accession>A0ABN8D9K6</accession>
<proteinExistence type="predicted"/>
<evidence type="ECO:0000256" key="1">
    <source>
        <dbReference type="ARBA" id="ARBA00004167"/>
    </source>
</evidence>
<reference evidence="6 7" key="1">
    <citation type="submission" date="2021-11" db="EMBL/GenBank/DDBJ databases">
        <authorList>
            <person name="Islam A."/>
            <person name="Islam S."/>
            <person name="Flora M.S."/>
            <person name="Rahman M."/>
            <person name="Ziaur R.M."/>
            <person name="Epstein J.H."/>
            <person name="Hassan M."/>
            <person name="Klassen M."/>
            <person name="Woodard K."/>
            <person name="Webb A."/>
            <person name="Webby R.J."/>
            <person name="El Zowalaty M.E."/>
        </authorList>
    </citation>
    <scope>NUCLEOTIDE SEQUENCE [LARGE SCALE GENOMIC DNA]</scope>
    <source>
        <strain evidence="6">Pbs1</strain>
    </source>
</reference>
<dbReference type="Proteomes" id="UP001158986">
    <property type="component" value="Unassembled WGS sequence"/>
</dbReference>
<dbReference type="PANTHER" id="PTHR15549">
    <property type="entry name" value="PAIRED IMMUNOGLOBULIN-LIKE TYPE 2 RECEPTOR"/>
    <property type="match status" value="1"/>
</dbReference>
<evidence type="ECO:0000313" key="6">
    <source>
        <dbReference type="EMBL" id="CAH0521827.1"/>
    </source>
</evidence>
<gene>
    <name evidence="6" type="ORF">PBS001_LOCUS8268</name>
</gene>
<comment type="subcellular location">
    <subcellularLocation>
        <location evidence="1">Membrane</location>
        <topology evidence="1">Single-pass membrane protein</topology>
    </subcellularLocation>
</comment>
<dbReference type="EMBL" id="CAKLCB010000384">
    <property type="protein sequence ID" value="CAH0521827.1"/>
    <property type="molecule type" value="Genomic_DNA"/>
</dbReference>
<evidence type="ECO:0000256" key="5">
    <source>
        <dbReference type="SAM" id="Phobius"/>
    </source>
</evidence>
<name>A0ABN8D9K6_9STRA</name>
<organism evidence="6 7">
    <name type="scientific">Peronospora belbahrii</name>
    <dbReference type="NCBI Taxonomy" id="622444"/>
    <lineage>
        <taxon>Eukaryota</taxon>
        <taxon>Sar</taxon>
        <taxon>Stramenopiles</taxon>
        <taxon>Oomycota</taxon>
        <taxon>Peronosporomycetes</taxon>
        <taxon>Peronosporales</taxon>
        <taxon>Peronosporaceae</taxon>
        <taxon>Peronospora</taxon>
    </lineage>
</organism>